<dbReference type="OrthoDB" id="3387754at2"/>
<organism evidence="2 3">
    <name type="scientific">Actinacidiphila glaucinigra</name>
    <dbReference type="NCBI Taxonomy" id="235986"/>
    <lineage>
        <taxon>Bacteria</taxon>
        <taxon>Bacillati</taxon>
        <taxon>Actinomycetota</taxon>
        <taxon>Actinomycetes</taxon>
        <taxon>Kitasatosporales</taxon>
        <taxon>Streptomycetaceae</taxon>
        <taxon>Actinacidiphila</taxon>
    </lineage>
</organism>
<keyword evidence="3" id="KW-1185">Reference proteome</keyword>
<evidence type="ECO:0000313" key="2">
    <source>
        <dbReference type="EMBL" id="SNT33695.1"/>
    </source>
</evidence>
<feature type="chain" id="PRO_5012873397" description="Secreted protein" evidence="1">
    <location>
        <begin position="34"/>
        <end position="203"/>
    </location>
</feature>
<accession>A0A239LTJ5</accession>
<reference evidence="2 3" key="1">
    <citation type="submission" date="2017-06" db="EMBL/GenBank/DDBJ databases">
        <authorList>
            <person name="Kim H.J."/>
            <person name="Triplett B.A."/>
        </authorList>
    </citation>
    <scope>NUCLEOTIDE SEQUENCE [LARGE SCALE GENOMIC DNA]</scope>
    <source>
        <strain evidence="2 3">CGMCC 4.1858</strain>
    </source>
</reference>
<dbReference type="RefSeq" id="WP_143681671.1">
    <property type="nucleotide sequence ID" value="NZ_FZOF01000021.1"/>
</dbReference>
<name>A0A239LTJ5_9ACTN</name>
<protein>
    <recommendedName>
        <fullName evidence="4">Secreted protein</fullName>
    </recommendedName>
</protein>
<dbReference type="AlphaFoldDB" id="A0A239LTJ5"/>
<dbReference type="EMBL" id="FZOF01000021">
    <property type="protein sequence ID" value="SNT33695.1"/>
    <property type="molecule type" value="Genomic_DNA"/>
</dbReference>
<dbReference type="Proteomes" id="UP000198280">
    <property type="component" value="Unassembled WGS sequence"/>
</dbReference>
<feature type="signal peptide" evidence="1">
    <location>
        <begin position="1"/>
        <end position="33"/>
    </location>
</feature>
<keyword evidence="1" id="KW-0732">Signal</keyword>
<gene>
    <name evidence="2" type="ORF">SAMN05216252_12163</name>
</gene>
<evidence type="ECO:0008006" key="4">
    <source>
        <dbReference type="Google" id="ProtNLM"/>
    </source>
</evidence>
<sequence length="203" mass="21264">MPSTTDQRRRQNRQARQGAAVAAAVFAGVLALAACGGDQDSAKLAAASGSAKAAPSKAAAVSTDPTPVAKDKVEAAFQGLVDAETAGFAKATFEGTDIEHYASGQVLTDDKRTLLINRANNVVTKGKPTFSVTKTTVDLSVTPHRAALTVCWDDTNWTPVKKATGKSVAAPNQAKRYVVNSTLRTIGTRWVVTDSTADREQSC</sequence>
<evidence type="ECO:0000256" key="1">
    <source>
        <dbReference type="SAM" id="SignalP"/>
    </source>
</evidence>
<evidence type="ECO:0000313" key="3">
    <source>
        <dbReference type="Proteomes" id="UP000198280"/>
    </source>
</evidence>
<proteinExistence type="predicted"/>